<dbReference type="EMBL" id="MU004239">
    <property type="protein sequence ID" value="KAF2665881.1"/>
    <property type="molecule type" value="Genomic_DNA"/>
</dbReference>
<evidence type="ECO:0000259" key="6">
    <source>
        <dbReference type="PROSITE" id="PS50801"/>
    </source>
</evidence>
<evidence type="ECO:0000256" key="5">
    <source>
        <dbReference type="SAM" id="Phobius"/>
    </source>
</evidence>
<evidence type="ECO:0000313" key="8">
    <source>
        <dbReference type="Proteomes" id="UP000799302"/>
    </source>
</evidence>
<sequence length="801" mass="87667">MDSERPPFINKVPFIGHHRKQKAENTAQDAVFTAALPDGYVDQEPTVREWLRATAPTGPGVLKYVADTFPFTQWILSYNLTWFIGDLIAGVTVGAVLVPKSMAYAKLAQIPVEYGLYSSFVGSLIYWMFGTSKDINIGPVAVASTVMGTIVADAGTKLPNLLPAEIAASLTLICGIIIIGMGLLRLGWLVDLISMPAVASFITGSAIAVSVGQIPVMLGLDKVSSRDVTYKIVIDIFKNLGHMQMDAAVGVSALAMLYLVKWFCGWASARFVSKGKVFFFISSLRTVFVILFYTLISFLVNRTHKDKPSFHLIGFIPAGLHKPALPPLNSKVMSAVAGNLPSAIIVLLIEHISIAKSFGRINNYTINPSSELTAIGATNILGPMVGAFGATGSFSSTAINSKAGARTPLAGIITAIVVLVAIYTLTPVFFFVPKSVLSSVIIHAIGDMITPPSQVYQFWRISPLDFLVFFTGIFVTIFVGIQEGIFATIALSIIVLISGIFNAHGKFLGSIKIQYVPGGNGKEPETFDSSKISDAGSGKTVYLPLDRRDGSNPRVDLERPYPGIFIYRFTDGFNYANAGNQLENMANGITEYTRTTQSKKYEKKGDIPWNMVSNKMTEEPDREFEPTLKAVILDFSSVSRIDLTSLQNLIDIRQVLDRHAAPTSVQWHFACIQSRWIKRALISAKFGYPTFNGDERLPKEWKSVFSVADSALGGEVNDTVKHSNDKTDIEMIESMQVNEQKDGISNVEQLEHVQGKNTSVRNNLYGVNRPFFHLDVDAAVKSALLFEEWKESYLEELGATT</sequence>
<dbReference type="PROSITE" id="PS01130">
    <property type="entry name" value="SLC26A"/>
    <property type="match status" value="1"/>
</dbReference>
<reference evidence="7" key="1">
    <citation type="journal article" date="2020" name="Stud. Mycol.">
        <title>101 Dothideomycetes genomes: a test case for predicting lifestyles and emergence of pathogens.</title>
        <authorList>
            <person name="Haridas S."/>
            <person name="Albert R."/>
            <person name="Binder M."/>
            <person name="Bloem J."/>
            <person name="Labutti K."/>
            <person name="Salamov A."/>
            <person name="Andreopoulos B."/>
            <person name="Baker S."/>
            <person name="Barry K."/>
            <person name="Bills G."/>
            <person name="Bluhm B."/>
            <person name="Cannon C."/>
            <person name="Castanera R."/>
            <person name="Culley D."/>
            <person name="Daum C."/>
            <person name="Ezra D."/>
            <person name="Gonzalez J."/>
            <person name="Henrissat B."/>
            <person name="Kuo A."/>
            <person name="Liang C."/>
            <person name="Lipzen A."/>
            <person name="Lutzoni F."/>
            <person name="Magnuson J."/>
            <person name="Mondo S."/>
            <person name="Nolan M."/>
            <person name="Ohm R."/>
            <person name="Pangilinan J."/>
            <person name="Park H.-J."/>
            <person name="Ramirez L."/>
            <person name="Alfaro M."/>
            <person name="Sun H."/>
            <person name="Tritt A."/>
            <person name="Yoshinaga Y."/>
            <person name="Zwiers L.-H."/>
            <person name="Turgeon B."/>
            <person name="Goodwin S."/>
            <person name="Spatafora J."/>
            <person name="Crous P."/>
            <person name="Grigoriev I."/>
        </authorList>
    </citation>
    <scope>NUCLEOTIDE SEQUENCE</scope>
    <source>
        <strain evidence="7">CBS 115976</strain>
    </source>
</reference>
<dbReference type="GO" id="GO:0008271">
    <property type="term" value="F:secondary active sulfate transmembrane transporter activity"/>
    <property type="evidence" value="ECO:0007669"/>
    <property type="project" value="InterPro"/>
</dbReference>
<keyword evidence="2 5" id="KW-0812">Transmembrane</keyword>
<dbReference type="Proteomes" id="UP000799302">
    <property type="component" value="Unassembled WGS sequence"/>
</dbReference>
<organism evidence="7 8">
    <name type="scientific">Microthyrium microscopicum</name>
    <dbReference type="NCBI Taxonomy" id="703497"/>
    <lineage>
        <taxon>Eukaryota</taxon>
        <taxon>Fungi</taxon>
        <taxon>Dikarya</taxon>
        <taxon>Ascomycota</taxon>
        <taxon>Pezizomycotina</taxon>
        <taxon>Dothideomycetes</taxon>
        <taxon>Dothideomycetes incertae sedis</taxon>
        <taxon>Microthyriales</taxon>
        <taxon>Microthyriaceae</taxon>
        <taxon>Microthyrium</taxon>
    </lineage>
</organism>
<dbReference type="CDD" id="cd07042">
    <property type="entry name" value="STAS_SulP_like_sulfate_transporter"/>
    <property type="match status" value="1"/>
</dbReference>
<feature type="transmembrane region" description="Helical" evidence="5">
    <location>
        <begin position="198"/>
        <end position="220"/>
    </location>
</feature>
<dbReference type="InterPro" id="IPR011547">
    <property type="entry name" value="SLC26A/SulP_dom"/>
</dbReference>
<keyword evidence="8" id="KW-1185">Reference proteome</keyword>
<accession>A0A6A6U2Q0</accession>
<dbReference type="PANTHER" id="PTHR11814">
    <property type="entry name" value="SULFATE TRANSPORTER"/>
    <property type="match status" value="1"/>
</dbReference>
<protein>
    <submittedName>
        <fullName evidence="7">Sulfate permease 2</fullName>
    </submittedName>
</protein>
<evidence type="ECO:0000256" key="1">
    <source>
        <dbReference type="ARBA" id="ARBA00004141"/>
    </source>
</evidence>
<dbReference type="NCBIfam" id="TIGR00815">
    <property type="entry name" value="sulP"/>
    <property type="match status" value="1"/>
</dbReference>
<feature type="transmembrane region" description="Helical" evidence="5">
    <location>
        <begin position="166"/>
        <end position="186"/>
    </location>
</feature>
<keyword evidence="4 5" id="KW-0472">Membrane</keyword>
<evidence type="ECO:0000313" key="7">
    <source>
        <dbReference type="EMBL" id="KAF2665881.1"/>
    </source>
</evidence>
<feature type="transmembrane region" description="Helical" evidence="5">
    <location>
        <begin position="277"/>
        <end position="300"/>
    </location>
</feature>
<keyword evidence="3 5" id="KW-1133">Transmembrane helix</keyword>
<dbReference type="Pfam" id="PF00916">
    <property type="entry name" value="Sulfate_transp"/>
    <property type="match status" value="1"/>
</dbReference>
<gene>
    <name evidence="7" type="ORF">BT63DRAFT_458245</name>
</gene>
<proteinExistence type="predicted"/>
<evidence type="ECO:0000256" key="3">
    <source>
        <dbReference type="ARBA" id="ARBA00022989"/>
    </source>
</evidence>
<feature type="transmembrane region" description="Helical" evidence="5">
    <location>
        <begin position="80"/>
        <end position="98"/>
    </location>
</feature>
<feature type="domain" description="STAS" evidence="6">
    <location>
        <begin position="562"/>
        <end position="681"/>
    </location>
</feature>
<feature type="transmembrane region" description="Helical" evidence="5">
    <location>
        <begin position="247"/>
        <end position="265"/>
    </location>
</feature>
<dbReference type="OrthoDB" id="288203at2759"/>
<dbReference type="InterPro" id="IPR002645">
    <property type="entry name" value="STAS_dom"/>
</dbReference>
<dbReference type="InterPro" id="IPR036513">
    <property type="entry name" value="STAS_dom_sf"/>
</dbReference>
<evidence type="ECO:0000256" key="4">
    <source>
        <dbReference type="ARBA" id="ARBA00023136"/>
    </source>
</evidence>
<comment type="subcellular location">
    <subcellularLocation>
        <location evidence="1">Membrane</location>
        <topology evidence="1">Multi-pass membrane protein</topology>
    </subcellularLocation>
</comment>
<dbReference type="InterPro" id="IPR018045">
    <property type="entry name" value="S04_transporter_CS"/>
</dbReference>
<dbReference type="GO" id="GO:0016020">
    <property type="term" value="C:membrane"/>
    <property type="evidence" value="ECO:0007669"/>
    <property type="project" value="UniProtKB-SubCell"/>
</dbReference>
<feature type="transmembrane region" description="Helical" evidence="5">
    <location>
        <begin position="458"/>
        <end position="479"/>
    </location>
</feature>
<feature type="transmembrane region" description="Helical" evidence="5">
    <location>
        <begin position="110"/>
        <end position="129"/>
    </location>
</feature>
<feature type="transmembrane region" description="Helical" evidence="5">
    <location>
        <begin position="485"/>
        <end position="503"/>
    </location>
</feature>
<dbReference type="AlphaFoldDB" id="A0A6A6U2Q0"/>
<evidence type="ECO:0000256" key="2">
    <source>
        <dbReference type="ARBA" id="ARBA00022692"/>
    </source>
</evidence>
<feature type="transmembrane region" description="Helical" evidence="5">
    <location>
        <begin position="332"/>
        <end position="352"/>
    </location>
</feature>
<dbReference type="PROSITE" id="PS50801">
    <property type="entry name" value="STAS"/>
    <property type="match status" value="1"/>
</dbReference>
<name>A0A6A6U2Q0_9PEZI</name>
<dbReference type="Gene3D" id="3.30.750.24">
    <property type="entry name" value="STAS domain"/>
    <property type="match status" value="1"/>
</dbReference>
<dbReference type="InterPro" id="IPR001902">
    <property type="entry name" value="SLC26A/SulP_fam"/>
</dbReference>
<feature type="transmembrane region" description="Helical" evidence="5">
    <location>
        <begin position="410"/>
        <end position="432"/>
    </location>
</feature>
<dbReference type="SUPFAM" id="SSF52091">
    <property type="entry name" value="SpoIIaa-like"/>
    <property type="match status" value="1"/>
</dbReference>